<protein>
    <submittedName>
        <fullName evidence="1">Uncharacterized protein</fullName>
    </submittedName>
</protein>
<organism evidence="1 2">
    <name type="scientific">Azospirillum oryzae</name>
    <dbReference type="NCBI Taxonomy" id="286727"/>
    <lineage>
        <taxon>Bacteria</taxon>
        <taxon>Pseudomonadati</taxon>
        <taxon>Pseudomonadota</taxon>
        <taxon>Alphaproteobacteria</taxon>
        <taxon>Rhodospirillales</taxon>
        <taxon>Azospirillaceae</taxon>
        <taxon>Azospirillum</taxon>
    </lineage>
</organism>
<dbReference type="EMBL" id="FXAK01000006">
    <property type="protein sequence ID" value="SMF55359.1"/>
    <property type="molecule type" value="Genomic_DNA"/>
</dbReference>
<evidence type="ECO:0000313" key="2">
    <source>
        <dbReference type="Proteomes" id="UP000192936"/>
    </source>
</evidence>
<gene>
    <name evidence="1" type="ORF">SAMN02982917_3068</name>
</gene>
<dbReference type="OrthoDB" id="9803736at2"/>
<sequence length="99" mass="11206">MSVVVKGELILQDRETGEQLTIKASELDFQSDVIDEDREMGAEIFHVAEVEVEIWGEIRTVRIEVSEYPEGCLNYEDLDSGGLDVVQSFTVDIVLDDER</sequence>
<evidence type="ECO:0000313" key="1">
    <source>
        <dbReference type="EMBL" id="SMF55359.1"/>
    </source>
</evidence>
<dbReference type="RefSeq" id="WP_085086831.1">
    <property type="nucleotide sequence ID" value="NZ_FXAK01000006.1"/>
</dbReference>
<accession>A0A1X7FMY2</accession>
<dbReference type="AlphaFoldDB" id="A0A1X7FMY2"/>
<name>A0A1X7FMY2_9PROT</name>
<reference evidence="1 2" key="1">
    <citation type="submission" date="2017-04" db="EMBL/GenBank/DDBJ databases">
        <authorList>
            <person name="Afonso C.L."/>
            <person name="Miller P.J."/>
            <person name="Scott M.A."/>
            <person name="Spackman E."/>
            <person name="Goraichik I."/>
            <person name="Dimitrov K.M."/>
            <person name="Suarez D.L."/>
            <person name="Swayne D.E."/>
        </authorList>
    </citation>
    <scope>NUCLEOTIDE SEQUENCE [LARGE SCALE GENOMIC DNA]</scope>
    <source>
        <strain evidence="1 2">A2P</strain>
    </source>
</reference>
<proteinExistence type="predicted"/>
<dbReference type="Proteomes" id="UP000192936">
    <property type="component" value="Unassembled WGS sequence"/>
</dbReference>